<evidence type="ECO:0000256" key="2">
    <source>
        <dbReference type="ARBA" id="ARBA00022448"/>
    </source>
</evidence>
<feature type="transmembrane region" description="Helical" evidence="6">
    <location>
        <begin position="153"/>
        <end position="172"/>
    </location>
</feature>
<protein>
    <submittedName>
        <fullName evidence="8">Pantothenate transporter liz1</fullName>
    </submittedName>
</protein>
<feature type="transmembrane region" description="Helical" evidence="6">
    <location>
        <begin position="262"/>
        <end position="282"/>
    </location>
</feature>
<sequence>MEVIWSVLTMVLASAKNFETLIVVRFFVGLAESTFYPAIQYVIGSWYKPEELGKRACIFHTASALGPMFSGFLQTGAYNGLNGVRGLAGWKWLFIIDGIITIPIALLGFLIMPDLPSNTRPSMCYTQEQIDIGKKRMADIGRKPPAPFTRKKILGFFTTWHIWTLVPLYILFNNGGGAQNSMIFWLKSFNTRAGHQVYTVGQINTYPLGIQATQVITTLIYAWWSDIVGARWPPMLLAGTWSMITCIVLAATPLYTHIARRWVFYYFTGCNGGLSGLILAWANELNGHDNEKRSFIVASCNMFAYVMQAWLPIVIFPQVEQPRVFKGNVATACINFFMSASCLTHRARPARAYIPLLVAVVFAMATYWLSRRDQRAARKHRESIPDSDVSDDIVLEDDLDPDLKKPITPVEPTVLATLEHRHPAGHVAA</sequence>
<dbReference type="InterPro" id="IPR036259">
    <property type="entry name" value="MFS_trans_sf"/>
</dbReference>
<dbReference type="PROSITE" id="PS50850">
    <property type="entry name" value="MFS"/>
    <property type="match status" value="1"/>
</dbReference>
<dbReference type="FunFam" id="1.20.1250.20:FF:000386">
    <property type="entry name" value="MFS general substrate transporter"/>
    <property type="match status" value="1"/>
</dbReference>
<evidence type="ECO:0000313" key="8">
    <source>
        <dbReference type="EMBL" id="OJT14970.1"/>
    </source>
</evidence>
<evidence type="ECO:0000256" key="5">
    <source>
        <dbReference type="ARBA" id="ARBA00023136"/>
    </source>
</evidence>
<dbReference type="InterPro" id="IPR011701">
    <property type="entry name" value="MFS"/>
</dbReference>
<evidence type="ECO:0000256" key="6">
    <source>
        <dbReference type="SAM" id="Phobius"/>
    </source>
</evidence>
<reference evidence="8 9" key="1">
    <citation type="submission" date="2016-10" db="EMBL/GenBank/DDBJ databases">
        <title>Genome sequence of the basidiomycete white-rot fungus Trametes pubescens.</title>
        <authorList>
            <person name="Makela M.R."/>
            <person name="Granchi Z."/>
            <person name="Peng M."/>
            <person name="De Vries R.P."/>
            <person name="Grigoriev I."/>
            <person name="Riley R."/>
            <person name="Hilden K."/>
        </authorList>
    </citation>
    <scope>NUCLEOTIDE SEQUENCE [LARGE SCALE GENOMIC DNA]</scope>
    <source>
        <strain evidence="8 9">FBCC735</strain>
    </source>
</reference>
<dbReference type="Pfam" id="PF07690">
    <property type="entry name" value="MFS_1"/>
    <property type="match status" value="1"/>
</dbReference>
<evidence type="ECO:0000256" key="4">
    <source>
        <dbReference type="ARBA" id="ARBA00022989"/>
    </source>
</evidence>
<keyword evidence="4 6" id="KW-1133">Transmembrane helix</keyword>
<dbReference type="PANTHER" id="PTHR43791">
    <property type="entry name" value="PERMEASE-RELATED"/>
    <property type="match status" value="1"/>
</dbReference>
<dbReference type="OMA" id="FTWVCFM"/>
<feature type="transmembrane region" description="Helical" evidence="6">
    <location>
        <begin position="235"/>
        <end position="255"/>
    </location>
</feature>
<gene>
    <name evidence="8" type="ORF">TRAPUB_8413</name>
</gene>
<dbReference type="GO" id="GO:0022857">
    <property type="term" value="F:transmembrane transporter activity"/>
    <property type="evidence" value="ECO:0007669"/>
    <property type="project" value="InterPro"/>
</dbReference>
<comment type="subcellular location">
    <subcellularLocation>
        <location evidence="1">Membrane</location>
        <topology evidence="1">Multi-pass membrane protein</topology>
    </subcellularLocation>
</comment>
<proteinExistence type="predicted"/>
<keyword evidence="3 6" id="KW-0812">Transmembrane</keyword>
<accession>A0A1M2W5D7</accession>
<evidence type="ECO:0000259" key="7">
    <source>
        <dbReference type="PROSITE" id="PS50850"/>
    </source>
</evidence>
<organism evidence="8 9">
    <name type="scientific">Trametes pubescens</name>
    <name type="common">White-rot fungus</name>
    <dbReference type="NCBI Taxonomy" id="154538"/>
    <lineage>
        <taxon>Eukaryota</taxon>
        <taxon>Fungi</taxon>
        <taxon>Dikarya</taxon>
        <taxon>Basidiomycota</taxon>
        <taxon>Agaricomycotina</taxon>
        <taxon>Agaricomycetes</taxon>
        <taxon>Polyporales</taxon>
        <taxon>Polyporaceae</taxon>
        <taxon>Trametes</taxon>
    </lineage>
</organism>
<feature type="transmembrane region" description="Helical" evidence="6">
    <location>
        <begin position="90"/>
        <end position="112"/>
    </location>
</feature>
<keyword evidence="5 6" id="KW-0472">Membrane</keyword>
<evidence type="ECO:0000256" key="3">
    <source>
        <dbReference type="ARBA" id="ARBA00022692"/>
    </source>
</evidence>
<dbReference type="PANTHER" id="PTHR43791:SF39">
    <property type="entry name" value="TRANSPORTER LIZ1_SEO1, PUTATIVE (AFU_ORTHOLOGUE AFUA_3G00980)-RELATED"/>
    <property type="match status" value="1"/>
</dbReference>
<keyword evidence="2" id="KW-0813">Transport</keyword>
<dbReference type="Proteomes" id="UP000184267">
    <property type="component" value="Unassembled WGS sequence"/>
</dbReference>
<feature type="transmembrane region" description="Helical" evidence="6">
    <location>
        <begin position="352"/>
        <end position="370"/>
    </location>
</feature>
<name>A0A1M2W5D7_TRAPU</name>
<evidence type="ECO:0000313" key="9">
    <source>
        <dbReference type="Proteomes" id="UP000184267"/>
    </source>
</evidence>
<feature type="transmembrane region" description="Helical" evidence="6">
    <location>
        <begin position="294"/>
        <end position="316"/>
    </location>
</feature>
<feature type="transmembrane region" description="Helical" evidence="6">
    <location>
        <begin position="56"/>
        <end position="78"/>
    </location>
</feature>
<comment type="caution">
    <text evidence="8">The sequence shown here is derived from an EMBL/GenBank/DDBJ whole genome shotgun (WGS) entry which is preliminary data.</text>
</comment>
<dbReference type="OrthoDB" id="3639251at2759"/>
<dbReference type="Gene3D" id="1.20.1250.20">
    <property type="entry name" value="MFS general substrate transporter like domains"/>
    <property type="match status" value="1"/>
</dbReference>
<dbReference type="EMBL" id="MNAD01000215">
    <property type="protein sequence ID" value="OJT14970.1"/>
    <property type="molecule type" value="Genomic_DNA"/>
</dbReference>
<dbReference type="AlphaFoldDB" id="A0A1M2W5D7"/>
<dbReference type="SUPFAM" id="SSF103473">
    <property type="entry name" value="MFS general substrate transporter"/>
    <property type="match status" value="1"/>
</dbReference>
<dbReference type="GO" id="GO:0016020">
    <property type="term" value="C:membrane"/>
    <property type="evidence" value="ECO:0007669"/>
    <property type="project" value="UniProtKB-SubCell"/>
</dbReference>
<feature type="transmembrane region" description="Helical" evidence="6">
    <location>
        <begin position="25"/>
        <end position="44"/>
    </location>
</feature>
<evidence type="ECO:0000256" key="1">
    <source>
        <dbReference type="ARBA" id="ARBA00004141"/>
    </source>
</evidence>
<feature type="transmembrane region" description="Helical" evidence="6">
    <location>
        <begin position="328"/>
        <end position="346"/>
    </location>
</feature>
<dbReference type="InterPro" id="IPR020846">
    <property type="entry name" value="MFS_dom"/>
</dbReference>
<keyword evidence="9" id="KW-1185">Reference proteome</keyword>
<feature type="domain" description="Major facilitator superfamily (MFS) profile" evidence="7">
    <location>
        <begin position="1"/>
        <end position="375"/>
    </location>
</feature>